<organism evidence="1 2">
    <name type="scientific">Eumeta variegata</name>
    <name type="common">Bagworm moth</name>
    <name type="synonym">Eumeta japonica</name>
    <dbReference type="NCBI Taxonomy" id="151549"/>
    <lineage>
        <taxon>Eukaryota</taxon>
        <taxon>Metazoa</taxon>
        <taxon>Ecdysozoa</taxon>
        <taxon>Arthropoda</taxon>
        <taxon>Hexapoda</taxon>
        <taxon>Insecta</taxon>
        <taxon>Pterygota</taxon>
        <taxon>Neoptera</taxon>
        <taxon>Endopterygota</taxon>
        <taxon>Lepidoptera</taxon>
        <taxon>Glossata</taxon>
        <taxon>Ditrysia</taxon>
        <taxon>Tineoidea</taxon>
        <taxon>Psychidae</taxon>
        <taxon>Oiketicinae</taxon>
        <taxon>Eumeta</taxon>
    </lineage>
</organism>
<proteinExistence type="predicted"/>
<name>A0A4C1WBN8_EUMVA</name>
<evidence type="ECO:0000313" key="1">
    <source>
        <dbReference type="EMBL" id="GBP47555.1"/>
    </source>
</evidence>
<dbReference type="AlphaFoldDB" id="A0A4C1WBN8"/>
<gene>
    <name evidence="1" type="ORF">EVAR_40111_1</name>
</gene>
<reference evidence="1 2" key="1">
    <citation type="journal article" date="2019" name="Commun. Biol.">
        <title>The bagworm genome reveals a unique fibroin gene that provides high tensile strength.</title>
        <authorList>
            <person name="Kono N."/>
            <person name="Nakamura H."/>
            <person name="Ohtoshi R."/>
            <person name="Tomita M."/>
            <person name="Numata K."/>
            <person name="Arakawa K."/>
        </authorList>
    </citation>
    <scope>NUCLEOTIDE SEQUENCE [LARGE SCALE GENOMIC DNA]</scope>
</reference>
<dbReference type="Proteomes" id="UP000299102">
    <property type="component" value="Unassembled WGS sequence"/>
</dbReference>
<dbReference type="EMBL" id="BGZK01000504">
    <property type="protein sequence ID" value="GBP47555.1"/>
    <property type="molecule type" value="Genomic_DNA"/>
</dbReference>
<comment type="caution">
    <text evidence="1">The sequence shown here is derived from an EMBL/GenBank/DDBJ whole genome shotgun (WGS) entry which is preliminary data.</text>
</comment>
<evidence type="ECO:0000313" key="2">
    <source>
        <dbReference type="Proteomes" id="UP000299102"/>
    </source>
</evidence>
<accession>A0A4C1WBN8</accession>
<sequence length="118" mass="13536">MASGCTAVGSEPDLWARGALYFTRPAADGVTQRWRTRACAVPGPRRSFSKKTRRASRDSRAFFIWIMRRLSPRLVFIHALNFSMRSDNRTKPVRATFGLHELQIHSESQFSGHLIHFM</sequence>
<protein>
    <submittedName>
        <fullName evidence="1">Uncharacterized protein</fullName>
    </submittedName>
</protein>
<keyword evidence="2" id="KW-1185">Reference proteome</keyword>